<comment type="caution">
    <text evidence="2">The sequence shown here is derived from an EMBL/GenBank/DDBJ whole genome shotgun (WGS) entry which is preliminary data.</text>
</comment>
<reference evidence="2 3" key="1">
    <citation type="submission" date="2018-08" db="EMBL/GenBank/DDBJ databases">
        <title>Proposal of Muricauda 72 sp.nov. and Muricauda NH166 sp.nov., isolated from seawater.</title>
        <authorList>
            <person name="Cheng H."/>
            <person name="Wu Y.-H."/>
            <person name="Guo L.-L."/>
            <person name="Xu X.-W."/>
        </authorList>
    </citation>
    <scope>NUCLEOTIDE SEQUENCE [LARGE SCALE GENOMIC DNA]</scope>
    <source>
        <strain evidence="2 3">KCTC 22173</strain>
    </source>
</reference>
<dbReference type="AlphaFoldDB" id="A0A3A1NBF6"/>
<sequence>MRLRLFFLLLLVQQTVSSNEVKFGKVSKDEVAAKQHASYPDANAALLYKKELVRFNYQYETGWSQVREVHYRIKIYKKEGFDWATLQVPLYKASSDKEDIGAVKGVTFNMENGKVVSQKLKNDGVFIEEVNKYRNKASITMPEVREGSVLDIEYRITSPIYWHIDEFKFQYDIPVNKAEARLDIPEYFFFKQYSRGSYPVKFSQTKESRSLNVSYRSTDNTGRLGTTRKSGTLSFFENVYNISVSDLPALLDEKYTSNIDNFRTSIKFELASTRFPNRPYKNYSLTWDDVAKSIYDYDDFGAELNKHNYFDEDVDQLISGLSTDAEKAIAIFQYVKSKMNWDGYTGVGCSQGVRKSYKEGVGNVAEINLMLTSMFRYAGFDANPVLVSTRLHGIPLFPTRNGFNYVISGVQMEDELILFDATDKNTVPDVLPMRALNWIGRLIREDGSSIQIDLMPGVKSMDAIMMSIDLNQDGSIKGKYREQYTANNAFVFRNNYTSGSEDSYLDDLEKKHGDLEISAFDLQNIEDLSKPIVQSFEFEKEAAFENISGKLYISPLFHLTTRENPFKAEKREFPVDYGYPWEDKYIISINVPDGYTVESIPEPIAVALPENLGQFRYNISANQNLISAQIETSLNSSVIPAHYYADLQELYSHIIKKESEKIVLAKTQKGDK</sequence>
<dbReference type="Gene3D" id="2.60.120.1130">
    <property type="match status" value="1"/>
</dbReference>
<dbReference type="OrthoDB" id="98874at2"/>
<organism evidence="2 3">
    <name type="scientific">Flagellimonas lutimaris</name>
    <dbReference type="NCBI Taxonomy" id="475082"/>
    <lineage>
        <taxon>Bacteria</taxon>
        <taxon>Pseudomonadati</taxon>
        <taxon>Bacteroidota</taxon>
        <taxon>Flavobacteriia</taxon>
        <taxon>Flavobacteriales</taxon>
        <taxon>Flavobacteriaceae</taxon>
        <taxon>Flagellimonas</taxon>
    </lineage>
</organism>
<proteinExistence type="predicted"/>
<gene>
    <name evidence="2" type="ORF">D2V08_00540</name>
</gene>
<dbReference type="EMBL" id="QXFH01000004">
    <property type="protein sequence ID" value="RIV38231.1"/>
    <property type="molecule type" value="Genomic_DNA"/>
</dbReference>
<evidence type="ECO:0000313" key="2">
    <source>
        <dbReference type="EMBL" id="RIV38231.1"/>
    </source>
</evidence>
<dbReference type="Gene3D" id="2.60.40.3140">
    <property type="match status" value="1"/>
</dbReference>
<accession>A0A3A1NBF6</accession>
<name>A0A3A1NBF6_9FLAO</name>
<evidence type="ECO:0000259" key="1">
    <source>
        <dbReference type="Pfam" id="PF01841"/>
    </source>
</evidence>
<protein>
    <submittedName>
        <fullName evidence="2">DUF3857 domain-containing protein</fullName>
    </submittedName>
</protein>
<dbReference type="InterPro" id="IPR002931">
    <property type="entry name" value="Transglutaminase-like"/>
</dbReference>
<feature type="domain" description="Transglutaminase-like" evidence="1">
    <location>
        <begin position="315"/>
        <end position="390"/>
    </location>
</feature>
<keyword evidence="3" id="KW-1185">Reference proteome</keyword>
<dbReference type="Pfam" id="PF01841">
    <property type="entry name" value="Transglut_core"/>
    <property type="match status" value="1"/>
</dbReference>
<evidence type="ECO:0000313" key="3">
    <source>
        <dbReference type="Proteomes" id="UP000266067"/>
    </source>
</evidence>
<dbReference type="Proteomes" id="UP000266067">
    <property type="component" value="Unassembled WGS sequence"/>
</dbReference>
<dbReference type="RefSeq" id="WP_119606204.1">
    <property type="nucleotide sequence ID" value="NZ_QXFH01000004.1"/>
</dbReference>
<dbReference type="Gene3D" id="3.10.620.30">
    <property type="match status" value="1"/>
</dbReference>